<protein>
    <submittedName>
        <fullName evidence="2">Uncharacterized protein</fullName>
    </submittedName>
</protein>
<feature type="compositionally biased region" description="Basic and acidic residues" evidence="1">
    <location>
        <begin position="73"/>
        <end position="83"/>
    </location>
</feature>
<gene>
    <name evidence="2" type="ORF">BN2614_LOCUS2</name>
</gene>
<dbReference type="EMBL" id="CYRY02045463">
    <property type="protein sequence ID" value="VCX40885.1"/>
    <property type="molecule type" value="Genomic_DNA"/>
</dbReference>
<organism evidence="2 3">
    <name type="scientific">Gulo gulo</name>
    <name type="common">Wolverine</name>
    <name type="synonym">Gluton</name>
    <dbReference type="NCBI Taxonomy" id="48420"/>
    <lineage>
        <taxon>Eukaryota</taxon>
        <taxon>Metazoa</taxon>
        <taxon>Chordata</taxon>
        <taxon>Craniata</taxon>
        <taxon>Vertebrata</taxon>
        <taxon>Euteleostomi</taxon>
        <taxon>Mammalia</taxon>
        <taxon>Eutheria</taxon>
        <taxon>Laurasiatheria</taxon>
        <taxon>Carnivora</taxon>
        <taxon>Caniformia</taxon>
        <taxon>Musteloidea</taxon>
        <taxon>Mustelidae</taxon>
        <taxon>Guloninae</taxon>
        <taxon>Gulo</taxon>
    </lineage>
</organism>
<sequence>MTQRCRIEAVQQVMSDDSQKSQTTWPSVQRPVTVYMVLMGITRMDTSSRSAVQCQWKTVHSKHLPSHSLPGKEVNKIQKEEKKERKKEKK</sequence>
<keyword evidence="3" id="KW-1185">Reference proteome</keyword>
<comment type="caution">
    <text evidence="2">The sequence shown here is derived from an EMBL/GenBank/DDBJ whole genome shotgun (WGS) entry which is preliminary data.</text>
</comment>
<evidence type="ECO:0000256" key="1">
    <source>
        <dbReference type="SAM" id="MobiDB-lite"/>
    </source>
</evidence>
<accession>A0A9X9Q9Q5</accession>
<evidence type="ECO:0000313" key="3">
    <source>
        <dbReference type="Proteomes" id="UP000269945"/>
    </source>
</evidence>
<dbReference type="AlphaFoldDB" id="A0A9X9Q9Q5"/>
<feature type="non-terminal residue" evidence="2">
    <location>
        <position position="90"/>
    </location>
</feature>
<feature type="region of interest" description="Disordered" evidence="1">
    <location>
        <begin position="58"/>
        <end position="90"/>
    </location>
</feature>
<proteinExistence type="predicted"/>
<name>A0A9X9Q9Q5_GULGU</name>
<reference evidence="2 3" key="1">
    <citation type="submission" date="2018-10" db="EMBL/GenBank/DDBJ databases">
        <authorList>
            <person name="Ekblom R."/>
            <person name="Jareborg N."/>
        </authorList>
    </citation>
    <scope>NUCLEOTIDE SEQUENCE [LARGE SCALE GENOMIC DNA]</scope>
    <source>
        <tissue evidence="2">Muscle</tissue>
    </source>
</reference>
<feature type="compositionally biased region" description="Polar residues" evidence="1">
    <location>
        <begin position="12"/>
        <end position="25"/>
    </location>
</feature>
<dbReference type="Proteomes" id="UP000269945">
    <property type="component" value="Unassembled WGS sequence"/>
</dbReference>
<feature type="region of interest" description="Disordered" evidence="1">
    <location>
        <begin position="1"/>
        <end position="25"/>
    </location>
</feature>
<evidence type="ECO:0000313" key="2">
    <source>
        <dbReference type="EMBL" id="VCX40885.1"/>
    </source>
</evidence>